<comment type="caution">
    <text evidence="2">The sequence shown here is derived from an EMBL/GenBank/DDBJ whole genome shotgun (WGS) entry which is preliminary data.</text>
</comment>
<evidence type="ECO:0000259" key="1">
    <source>
        <dbReference type="PROSITE" id="PS50181"/>
    </source>
</evidence>
<accession>M1WG82</accession>
<dbReference type="EMBL" id="CAGA01000032">
    <property type="protein sequence ID" value="CCE31539.1"/>
    <property type="molecule type" value="Genomic_DNA"/>
</dbReference>
<dbReference type="InterPro" id="IPR011990">
    <property type="entry name" value="TPR-like_helical_dom_sf"/>
</dbReference>
<organism evidence="2 3">
    <name type="scientific">Claviceps purpurea (strain 20.1)</name>
    <name type="common">Ergot fungus</name>
    <name type="synonym">Sphacelia segetum</name>
    <dbReference type="NCBI Taxonomy" id="1111077"/>
    <lineage>
        <taxon>Eukaryota</taxon>
        <taxon>Fungi</taxon>
        <taxon>Dikarya</taxon>
        <taxon>Ascomycota</taxon>
        <taxon>Pezizomycotina</taxon>
        <taxon>Sordariomycetes</taxon>
        <taxon>Hypocreomycetidae</taxon>
        <taxon>Hypocreales</taxon>
        <taxon>Clavicipitaceae</taxon>
        <taxon>Claviceps</taxon>
    </lineage>
</organism>
<dbReference type="Proteomes" id="UP000016801">
    <property type="component" value="Unassembled WGS sequence"/>
</dbReference>
<feature type="domain" description="F-box" evidence="1">
    <location>
        <begin position="194"/>
        <end position="237"/>
    </location>
</feature>
<protein>
    <recommendedName>
        <fullName evidence="1">F-box domain-containing protein</fullName>
    </recommendedName>
</protein>
<dbReference type="PhylomeDB" id="M1WG82"/>
<dbReference type="PROSITE" id="PS50181">
    <property type="entry name" value="FBOX"/>
    <property type="match status" value="1"/>
</dbReference>
<name>M1WG82_CLAP2</name>
<dbReference type="VEuPathDB" id="FungiDB:CPUR_05392"/>
<dbReference type="eggNOG" id="ENOG502S69X">
    <property type="taxonomic scope" value="Eukaryota"/>
</dbReference>
<evidence type="ECO:0000313" key="3">
    <source>
        <dbReference type="Proteomes" id="UP000016801"/>
    </source>
</evidence>
<dbReference type="InterPro" id="IPR036047">
    <property type="entry name" value="F-box-like_dom_sf"/>
</dbReference>
<reference evidence="2 3" key="1">
    <citation type="journal article" date="2013" name="PLoS Genet.">
        <title>Plant-symbiotic fungi as chemical engineers: Multi-genome analysis of the Clavicipitaceae reveals dynamics of alkaloid loci.</title>
        <authorList>
            <person name="Schardl C.L."/>
            <person name="Young C.A."/>
            <person name="Hesse U."/>
            <person name="Amyotte S.G."/>
            <person name="Andreeva K."/>
            <person name="Calie P.J."/>
            <person name="Fleetwood D.J."/>
            <person name="Haws D.C."/>
            <person name="Moore N."/>
            <person name="Oeser B."/>
            <person name="Panaccione D.G."/>
            <person name="Schweri K.K."/>
            <person name="Voisey C.R."/>
            <person name="Farman M.L."/>
            <person name="Jaromczyk J.W."/>
            <person name="Roe B.A."/>
            <person name="O'Sullivan D.M."/>
            <person name="Scott B."/>
            <person name="Tudzynski P."/>
            <person name="An Z."/>
            <person name="Arnaoudova E.G."/>
            <person name="Bullock C.T."/>
            <person name="Charlton N.D."/>
            <person name="Chen L."/>
            <person name="Cox M."/>
            <person name="Dinkins R.D."/>
            <person name="Florea S."/>
            <person name="Glenn A.E."/>
            <person name="Gordon A."/>
            <person name="Gueldener U."/>
            <person name="Harris D.R."/>
            <person name="Hollin W."/>
            <person name="Jaromczyk J."/>
            <person name="Johnson R.D."/>
            <person name="Khan A.K."/>
            <person name="Leistner E."/>
            <person name="Leuchtmann A."/>
            <person name="Li C."/>
            <person name="Liu J."/>
            <person name="Liu J."/>
            <person name="Liu M."/>
            <person name="Mace W."/>
            <person name="Machado C."/>
            <person name="Nagabhyru P."/>
            <person name="Pan J."/>
            <person name="Schmid J."/>
            <person name="Sugawara K."/>
            <person name="Steiner U."/>
            <person name="Takach J.E."/>
            <person name="Tanaka E."/>
            <person name="Webb J.S."/>
            <person name="Wilson E.V."/>
            <person name="Wiseman J.L."/>
            <person name="Yoshida R."/>
            <person name="Zeng Z."/>
        </authorList>
    </citation>
    <scope>NUCLEOTIDE SEQUENCE [LARGE SCALE GENOMIC DNA]</scope>
    <source>
        <strain evidence="2 3">20.1</strain>
    </source>
</reference>
<dbReference type="STRING" id="1111077.M1WG82"/>
<dbReference type="SMART" id="SM00256">
    <property type="entry name" value="FBOX"/>
    <property type="match status" value="1"/>
</dbReference>
<dbReference type="OrthoDB" id="2254954at2759"/>
<dbReference type="InterPro" id="IPR001810">
    <property type="entry name" value="F-box_dom"/>
</dbReference>
<dbReference type="HOGENOM" id="CLU_010622_0_0_1"/>
<dbReference type="InterPro" id="IPR032675">
    <property type="entry name" value="LRR_dom_sf"/>
</dbReference>
<evidence type="ECO:0000313" key="2">
    <source>
        <dbReference type="EMBL" id="CCE31539.1"/>
    </source>
</evidence>
<dbReference type="SUPFAM" id="SSF81383">
    <property type="entry name" value="F-box domain"/>
    <property type="match status" value="1"/>
</dbReference>
<gene>
    <name evidence="2" type="ORF">CPUR_05392</name>
</gene>
<keyword evidence="3" id="KW-1185">Reference proteome</keyword>
<sequence>MPPSPASEKPKPTMADLIESGRHSFAAKRYSQASQFFSRAMKICPCARGVEQGRPQCKCKRYERVAAREGSIYKEAMYHCVCVAGKKYSKCDNFHHFQALDFQATTSEAMGELYEAINYAEWMLELAPQLPDGYLRVGRIARLLSKYHYAWKIYTAGIEAYKETAAGSSAKLQKLYDGQKLLHRFSLKQDPFCLPAELVTDVFSYLSYQDILVCFRVCKQWERTLTSPLHGQLWRNMIFKASTSSMYPSEKSMPRLDLLRKMLLWAGDGGAREIVVPRSFGMTQPALTLLLEASPRLEHLDIYVERHYASEGLTLPSNEKICVRLRHVSIKGFFDRIPVDLPGGFPQMFLQNAASTLEHLNITSIPMDWYNSVPSIPPFPKLKTLGIHCWQDGGTPFPIYPLSIAFPRLEQLSFASLLSLSLEPVTIWQKERKNIWPHLKVLMFRSGKTRVDKAMTYSTLRYLASLNSLQHIHFNLRETCDTKQHDDIFGGNDDRLTDSGGFPQAQLQNLRSLRSEKMWISPDRARTLLSNAVKNGKFTSFDIIFPRFEINGRFTAEASVRHLKGYDWLRGNPKIHTLSCHDFYFMFDREDEEDRLLPRFLATFPNLRTLTIFAKYYLDTQLRKMVLEILKVTNLKIIHLSNYKRHVVLGLELEEVARSKGTKILWEPEPPIWPISLEQ</sequence>
<dbReference type="AlphaFoldDB" id="M1WG82"/>
<dbReference type="Gene3D" id="1.25.40.10">
    <property type="entry name" value="Tetratricopeptide repeat domain"/>
    <property type="match status" value="1"/>
</dbReference>
<dbReference type="SUPFAM" id="SSF48452">
    <property type="entry name" value="TPR-like"/>
    <property type="match status" value="1"/>
</dbReference>
<proteinExistence type="predicted"/>
<dbReference type="SUPFAM" id="SSF52047">
    <property type="entry name" value="RNI-like"/>
    <property type="match status" value="1"/>
</dbReference>
<dbReference type="Pfam" id="PF12937">
    <property type="entry name" value="F-box-like"/>
    <property type="match status" value="1"/>
</dbReference>
<dbReference type="Gene3D" id="3.80.10.10">
    <property type="entry name" value="Ribonuclease Inhibitor"/>
    <property type="match status" value="1"/>
</dbReference>
<dbReference type="Gene3D" id="1.20.1280.50">
    <property type="match status" value="1"/>
</dbReference>